<feature type="compositionally biased region" description="Pro residues" evidence="1">
    <location>
        <begin position="96"/>
        <end position="108"/>
    </location>
</feature>
<evidence type="ECO:0000256" key="1">
    <source>
        <dbReference type="SAM" id="MobiDB-lite"/>
    </source>
</evidence>
<name>A0A4R8QF29_9PEZI</name>
<feature type="region of interest" description="Disordered" evidence="1">
    <location>
        <begin position="87"/>
        <end position="112"/>
    </location>
</feature>
<dbReference type="EMBL" id="QAPG01000057">
    <property type="protein sequence ID" value="TDZ33985.1"/>
    <property type="molecule type" value="Genomic_DNA"/>
</dbReference>
<organism evidence="2 3">
    <name type="scientific">Colletotrichum spinosum</name>
    <dbReference type="NCBI Taxonomy" id="1347390"/>
    <lineage>
        <taxon>Eukaryota</taxon>
        <taxon>Fungi</taxon>
        <taxon>Dikarya</taxon>
        <taxon>Ascomycota</taxon>
        <taxon>Pezizomycotina</taxon>
        <taxon>Sordariomycetes</taxon>
        <taxon>Hypocreomycetidae</taxon>
        <taxon>Glomerellales</taxon>
        <taxon>Glomerellaceae</taxon>
        <taxon>Colletotrichum</taxon>
        <taxon>Colletotrichum orbiculare species complex</taxon>
    </lineage>
</organism>
<evidence type="ECO:0000313" key="3">
    <source>
        <dbReference type="Proteomes" id="UP000295083"/>
    </source>
</evidence>
<gene>
    <name evidence="2" type="ORF">C8035_v000528</name>
</gene>
<dbReference type="Proteomes" id="UP000295083">
    <property type="component" value="Unassembled WGS sequence"/>
</dbReference>
<protein>
    <submittedName>
        <fullName evidence="2">Uncharacterized protein</fullName>
    </submittedName>
</protein>
<evidence type="ECO:0000313" key="2">
    <source>
        <dbReference type="EMBL" id="TDZ33985.1"/>
    </source>
</evidence>
<feature type="region of interest" description="Disordered" evidence="1">
    <location>
        <begin position="1"/>
        <end position="28"/>
    </location>
</feature>
<feature type="compositionally biased region" description="Polar residues" evidence="1">
    <location>
        <begin position="348"/>
        <end position="358"/>
    </location>
</feature>
<feature type="region of interest" description="Disordered" evidence="1">
    <location>
        <begin position="344"/>
        <end position="396"/>
    </location>
</feature>
<accession>A0A4R8QF29</accession>
<sequence length="396" mass="44620">MVLPDEIPGATGQSDTRRRRLPRLRPDPRLVAPSSLVAHRAHSVSLARASLRSQAQHNAAQRLLLSPSSQGAIAHHTVGLLPRHNESAGIANMTPPSTPQEKSPPAPAPAAKKEKNFTTLETLVFPGVPLAKTFDHWSILNPSKNLVQEAPKLPGCGPWEMPLPPNMDVKIFIEPYLAQLSRMLNVHIVARNSPNILSVDLSPAQRAEPQFVEEHIACRWKAWKLLFDWVKHLELRGQAHSLPPSDILAFVLWSIMREGLQARDLAVEEIEQRCQNRPMFYESSVWQLPTEPQVAAPIPSFEKAEFEEPSFPPEDSEGPRLGAISRKMSPDWYEKQLATLHEKYPQKSYVNKTSSSSMPMRLPDLIPKTGQTEKHKLVMDVRNDSRDEYQTKRPRK</sequence>
<proteinExistence type="predicted"/>
<feature type="compositionally biased region" description="Basic and acidic residues" evidence="1">
    <location>
        <begin position="371"/>
        <end position="396"/>
    </location>
</feature>
<comment type="caution">
    <text evidence="2">The sequence shown here is derived from an EMBL/GenBank/DDBJ whole genome shotgun (WGS) entry which is preliminary data.</text>
</comment>
<dbReference type="AlphaFoldDB" id="A0A4R8QF29"/>
<reference evidence="2 3" key="1">
    <citation type="submission" date="2018-11" db="EMBL/GenBank/DDBJ databases">
        <title>Genome sequence and assembly of Colletotrichum spinosum.</title>
        <authorList>
            <person name="Gan P."/>
            <person name="Shirasu K."/>
        </authorList>
    </citation>
    <scope>NUCLEOTIDE SEQUENCE [LARGE SCALE GENOMIC DNA]</scope>
    <source>
        <strain evidence="2 3">CBS 515.97</strain>
    </source>
</reference>
<keyword evidence="3" id="KW-1185">Reference proteome</keyword>